<feature type="domain" description="DUF7223" evidence="2">
    <location>
        <begin position="247"/>
        <end position="385"/>
    </location>
</feature>
<evidence type="ECO:0000313" key="3">
    <source>
        <dbReference type="EMBL" id="KAG5638519.1"/>
    </source>
</evidence>
<evidence type="ECO:0000313" key="4">
    <source>
        <dbReference type="Proteomes" id="UP000717328"/>
    </source>
</evidence>
<feature type="compositionally biased region" description="Low complexity" evidence="1">
    <location>
        <begin position="506"/>
        <end position="516"/>
    </location>
</feature>
<dbReference type="AlphaFoldDB" id="A0A9P7K6V9"/>
<feature type="compositionally biased region" description="Low complexity" evidence="1">
    <location>
        <begin position="531"/>
        <end position="548"/>
    </location>
</feature>
<dbReference type="Proteomes" id="UP000717328">
    <property type="component" value="Unassembled WGS sequence"/>
</dbReference>
<reference evidence="3" key="1">
    <citation type="submission" date="2021-02" db="EMBL/GenBank/DDBJ databases">
        <authorList>
            <person name="Nieuwenhuis M."/>
            <person name="Van De Peppel L.J.J."/>
        </authorList>
    </citation>
    <scope>NUCLEOTIDE SEQUENCE</scope>
    <source>
        <strain evidence="3">D49</strain>
    </source>
</reference>
<dbReference type="OrthoDB" id="73875at2759"/>
<keyword evidence="4" id="KW-1185">Reference proteome</keyword>
<feature type="compositionally biased region" description="Low complexity" evidence="1">
    <location>
        <begin position="589"/>
        <end position="609"/>
    </location>
</feature>
<reference evidence="3" key="2">
    <citation type="submission" date="2021-10" db="EMBL/GenBank/DDBJ databases">
        <title>Phylogenomics reveals ancestral predisposition of the termite-cultivated fungus Termitomyces towards a domesticated lifestyle.</title>
        <authorList>
            <person name="Auxier B."/>
            <person name="Grum-Grzhimaylo A."/>
            <person name="Cardenas M.E."/>
            <person name="Lodge J.D."/>
            <person name="Laessoe T."/>
            <person name="Pedersen O."/>
            <person name="Smith M.E."/>
            <person name="Kuyper T.W."/>
            <person name="Franco-Molano E.A."/>
            <person name="Baroni T.J."/>
            <person name="Aanen D.K."/>
        </authorList>
    </citation>
    <scope>NUCLEOTIDE SEQUENCE</scope>
    <source>
        <strain evidence="3">D49</strain>
    </source>
</reference>
<evidence type="ECO:0000256" key="1">
    <source>
        <dbReference type="SAM" id="MobiDB-lite"/>
    </source>
</evidence>
<feature type="compositionally biased region" description="Basic residues" evidence="1">
    <location>
        <begin position="436"/>
        <end position="456"/>
    </location>
</feature>
<feature type="compositionally biased region" description="Polar residues" evidence="1">
    <location>
        <begin position="549"/>
        <end position="581"/>
    </location>
</feature>
<feature type="compositionally biased region" description="Basic and acidic residues" evidence="1">
    <location>
        <begin position="406"/>
        <end position="415"/>
    </location>
</feature>
<accession>A0A9P7K6V9</accession>
<evidence type="ECO:0000259" key="2">
    <source>
        <dbReference type="Pfam" id="PF23865"/>
    </source>
</evidence>
<feature type="compositionally biased region" description="Basic and acidic residues" evidence="1">
    <location>
        <begin position="425"/>
        <end position="435"/>
    </location>
</feature>
<dbReference type="EMBL" id="JABCKI010005758">
    <property type="protein sequence ID" value="KAG5638519.1"/>
    <property type="molecule type" value="Genomic_DNA"/>
</dbReference>
<organism evidence="3 4">
    <name type="scientific">Sphagnurus paluster</name>
    <dbReference type="NCBI Taxonomy" id="117069"/>
    <lineage>
        <taxon>Eukaryota</taxon>
        <taxon>Fungi</taxon>
        <taxon>Dikarya</taxon>
        <taxon>Basidiomycota</taxon>
        <taxon>Agaricomycotina</taxon>
        <taxon>Agaricomycetes</taxon>
        <taxon>Agaricomycetidae</taxon>
        <taxon>Agaricales</taxon>
        <taxon>Tricholomatineae</taxon>
        <taxon>Lyophyllaceae</taxon>
        <taxon>Sphagnurus</taxon>
    </lineage>
</organism>
<dbReference type="InterPro" id="IPR055647">
    <property type="entry name" value="DUF7223"/>
</dbReference>
<comment type="caution">
    <text evidence="3">The sequence shown here is derived from an EMBL/GenBank/DDBJ whole genome shotgun (WGS) entry which is preliminary data.</text>
</comment>
<protein>
    <recommendedName>
        <fullName evidence="2">DUF7223 domain-containing protein</fullName>
    </recommendedName>
</protein>
<sequence>MWGSQDAISDITTAAGWEIIGCSPDAIKQDIRLVCKDENPDDSACSHLYKSTGAVGKIVRLPEACGKNAFARISRAWVPEDQSIPASIAGKIVRRDGSQPEVKALALDTNFEAVDTSKTGPVNFALQGANVKGAAGEIDTSSVAPERRSRIHGNVYDERGLFDFVGKAINAIKNLNNFGVDKSKVLTPLSLNKKFNLLDQKLSCPPITAAMKIDVDAKANAAASIGVAASGTIIPPKVKDFAIITSLDADIDGTLTMIATASGALDSGKQKIFEVGVPGLDFPGILTVGPTFAVNAQATAQLDIKADLTVGLNYHVKKAQLIFPPNSQKAQQAGGSFTVGDTPLKLSVAPNVKATGSVAAHFIPSVNLKVSALGDIVKAGVFLEMDASAEMNLSLEGTVQGSITVDKGKREEPAVKGRYWAPAELEERQADDSARRRPKHRKPNRKPHRKPTHVKPKPPVMAHPVPVTSSAHPPVATPTPVEDSETCDAPKTITVTVTADDHMPETTSTTADAKPTTHLDTTTVKETHTPEASSTSEEVHTTSSAHETQPTSSAHETQPTSSAHETQPTSSAHETQPTSSAHEIPSDTPAPAESTKAASTSSADTPKATLPVNSGNGLTVVKDGSASFGGCFKVNAGINVNAGADANFFGLFNPSTKVSLFNRKFEILKKCFGNAKRSLPLPSSSLTSGVFQKRALTCAPAAAGNAEPVSVADQIVQAGTIVAV</sequence>
<feature type="region of interest" description="Disordered" evidence="1">
    <location>
        <begin position="404"/>
        <end position="615"/>
    </location>
</feature>
<name>A0A9P7K6V9_9AGAR</name>
<dbReference type="Pfam" id="PF23865">
    <property type="entry name" value="DUF7223"/>
    <property type="match status" value="1"/>
</dbReference>
<proteinExistence type="predicted"/>
<gene>
    <name evidence="3" type="ORF">H0H81_012156</name>
</gene>